<dbReference type="PANTHER" id="PTHR12191">
    <property type="entry name" value="SOLUTE CARRIER FAMILY 39"/>
    <property type="match status" value="1"/>
</dbReference>
<dbReference type="AlphaFoldDB" id="A0A814KN02"/>
<feature type="transmembrane region" description="Helical" evidence="6">
    <location>
        <begin position="173"/>
        <end position="195"/>
    </location>
</feature>
<organism evidence="8 9">
    <name type="scientific">Brachionus calyciflorus</name>
    <dbReference type="NCBI Taxonomy" id="104777"/>
    <lineage>
        <taxon>Eukaryota</taxon>
        <taxon>Metazoa</taxon>
        <taxon>Spiralia</taxon>
        <taxon>Gnathifera</taxon>
        <taxon>Rotifera</taxon>
        <taxon>Eurotatoria</taxon>
        <taxon>Monogononta</taxon>
        <taxon>Pseudotrocha</taxon>
        <taxon>Ploima</taxon>
        <taxon>Brachionidae</taxon>
        <taxon>Brachionus</taxon>
    </lineage>
</organism>
<evidence type="ECO:0000256" key="2">
    <source>
        <dbReference type="ARBA" id="ARBA00006939"/>
    </source>
</evidence>
<feature type="transmembrane region" description="Helical" evidence="6">
    <location>
        <begin position="434"/>
        <end position="452"/>
    </location>
</feature>
<evidence type="ECO:0000256" key="7">
    <source>
        <dbReference type="SAM" id="SignalP"/>
    </source>
</evidence>
<keyword evidence="9" id="KW-1185">Reference proteome</keyword>
<feature type="transmembrane region" description="Helical" evidence="6">
    <location>
        <begin position="141"/>
        <end position="166"/>
    </location>
</feature>
<dbReference type="GO" id="GO:0071578">
    <property type="term" value="P:zinc ion import across plasma membrane"/>
    <property type="evidence" value="ECO:0007669"/>
    <property type="project" value="TreeGrafter"/>
</dbReference>
<evidence type="ECO:0000313" key="8">
    <source>
        <dbReference type="EMBL" id="CAF1051794.1"/>
    </source>
</evidence>
<evidence type="ECO:0000256" key="3">
    <source>
        <dbReference type="ARBA" id="ARBA00022692"/>
    </source>
</evidence>
<evidence type="ECO:0000313" key="9">
    <source>
        <dbReference type="Proteomes" id="UP000663879"/>
    </source>
</evidence>
<protein>
    <submittedName>
        <fullName evidence="8">Uncharacterized protein</fullName>
    </submittedName>
</protein>
<feature type="transmembrane region" description="Helical" evidence="6">
    <location>
        <begin position="464"/>
        <end position="487"/>
    </location>
</feature>
<dbReference type="GO" id="GO:0005385">
    <property type="term" value="F:zinc ion transmembrane transporter activity"/>
    <property type="evidence" value="ECO:0007669"/>
    <property type="project" value="TreeGrafter"/>
</dbReference>
<keyword evidence="4 6" id="KW-1133">Transmembrane helix</keyword>
<comment type="subcellular location">
    <subcellularLocation>
        <location evidence="1">Membrane</location>
        <topology evidence="1">Multi-pass membrane protein</topology>
    </subcellularLocation>
</comment>
<keyword evidence="5 6" id="KW-0472">Membrane</keyword>
<dbReference type="GO" id="GO:0005886">
    <property type="term" value="C:plasma membrane"/>
    <property type="evidence" value="ECO:0007669"/>
    <property type="project" value="TreeGrafter"/>
</dbReference>
<gene>
    <name evidence="8" type="ORF">OXX778_LOCUS18862</name>
</gene>
<dbReference type="EMBL" id="CAJNOC010005418">
    <property type="protein sequence ID" value="CAF1051794.1"/>
    <property type="molecule type" value="Genomic_DNA"/>
</dbReference>
<dbReference type="GO" id="GO:0030003">
    <property type="term" value="P:intracellular monoatomic cation homeostasis"/>
    <property type="evidence" value="ECO:0007669"/>
    <property type="project" value="TreeGrafter"/>
</dbReference>
<comment type="similarity">
    <text evidence="2">Belongs to the ZIP transporter (TC 2.A.5) family.</text>
</comment>
<dbReference type="InterPro" id="IPR003689">
    <property type="entry name" value="ZIP"/>
</dbReference>
<feature type="transmembrane region" description="Helical" evidence="6">
    <location>
        <begin position="225"/>
        <end position="245"/>
    </location>
</feature>
<evidence type="ECO:0000256" key="1">
    <source>
        <dbReference type="ARBA" id="ARBA00004141"/>
    </source>
</evidence>
<accession>A0A814KN02</accession>
<evidence type="ECO:0000256" key="4">
    <source>
        <dbReference type="ARBA" id="ARBA00022989"/>
    </source>
</evidence>
<reference evidence="8" key="1">
    <citation type="submission" date="2021-02" db="EMBL/GenBank/DDBJ databases">
        <authorList>
            <person name="Nowell W R."/>
        </authorList>
    </citation>
    <scope>NUCLEOTIDE SEQUENCE</scope>
    <source>
        <strain evidence="8">Ploen Becks lab</strain>
    </source>
</reference>
<dbReference type="Pfam" id="PF02535">
    <property type="entry name" value="Zip"/>
    <property type="match status" value="1"/>
</dbReference>
<sequence length="496" mass="56651">MSKLFLILFLVLIELNLSKSDLKSDLNMTIQKYSYEKNFQIEVFFENFLQTIKNTEDFECINSTVYNYNFTNLSDVRDFAILSSFLITNLDKCFHNNFILSPSETKILITDNLDDKNVTDNSFNIYIKSVYQNAKSINKEIWFYSMVSVTIISFVGVLCIAIVPVLNTFCFNYLFQFLTALALGTLCGDALLHLIPHAFMKHSHGSNDFLSENEDKLHQENIQKGLAVVIGIYLFYLIESIMKINQNRKKKIQKRKSIKNRIKENNKLSHQFELENLVENPKKLNGRFRESVKSKAASEFSFYDNYGRPSVEFTYLRNDIIPEKTSSLKLNTHGHSHEAKSSILMIIIGDGLHNFSDGLAIGVSFASSLTTGIGTSLAVFFHELPHEIGDFAVLRKNGYSMRKALLFNILSSFLCFLGVFVGLLIGSIEKFSNWSFLFIAGSFLYISLVDIIPELNENKNENGCLLFLLQHFGIILGFTLMLMIALFEHDIVKLVH</sequence>
<dbReference type="GO" id="GO:0140410">
    <property type="term" value="F:monoatomic cation:bicarbonate symporter activity"/>
    <property type="evidence" value="ECO:0007669"/>
    <property type="project" value="TreeGrafter"/>
</dbReference>
<feature type="transmembrane region" description="Helical" evidence="6">
    <location>
        <begin position="405"/>
        <end position="428"/>
    </location>
</feature>
<proteinExistence type="inferred from homology"/>
<feature type="signal peptide" evidence="7">
    <location>
        <begin position="1"/>
        <end position="20"/>
    </location>
</feature>
<comment type="caution">
    <text evidence="8">The sequence shown here is derived from an EMBL/GenBank/DDBJ whole genome shotgun (WGS) entry which is preliminary data.</text>
</comment>
<evidence type="ECO:0000256" key="5">
    <source>
        <dbReference type="ARBA" id="ARBA00023136"/>
    </source>
</evidence>
<feature type="chain" id="PRO_5033003540" evidence="7">
    <location>
        <begin position="21"/>
        <end position="496"/>
    </location>
</feature>
<dbReference type="InterPro" id="IPR050799">
    <property type="entry name" value="ZIP_Transporter"/>
</dbReference>
<dbReference type="OrthoDB" id="200954at2759"/>
<keyword evidence="7" id="KW-0732">Signal</keyword>
<keyword evidence="3 6" id="KW-0812">Transmembrane</keyword>
<dbReference type="PANTHER" id="PTHR12191:SF37">
    <property type="entry name" value="ZINC TRANSPORTER FOI"/>
    <property type="match status" value="1"/>
</dbReference>
<name>A0A814KN02_9BILA</name>
<dbReference type="Proteomes" id="UP000663879">
    <property type="component" value="Unassembled WGS sequence"/>
</dbReference>
<evidence type="ECO:0000256" key="6">
    <source>
        <dbReference type="SAM" id="Phobius"/>
    </source>
</evidence>